<reference evidence="2 3" key="1">
    <citation type="submission" date="2019-08" db="EMBL/GenBank/DDBJ databases">
        <authorList>
            <person name="Grouzdev D."/>
            <person name="Tikhonova E."/>
            <person name="Kravchenko I."/>
        </authorList>
    </citation>
    <scope>NUCLEOTIDE SEQUENCE [LARGE SCALE GENOMIC DNA]</scope>
    <source>
        <strain evidence="2 3">59b</strain>
    </source>
</reference>
<dbReference type="PANTHER" id="PTHR30136">
    <property type="entry name" value="HELIX-TURN-HELIX TRANSCRIPTIONAL REGULATOR, ICLR FAMILY"/>
    <property type="match status" value="1"/>
</dbReference>
<protein>
    <recommendedName>
        <fullName evidence="1">IclR-ED domain-containing protein</fullName>
    </recommendedName>
</protein>
<dbReference type="GO" id="GO:0003677">
    <property type="term" value="F:DNA binding"/>
    <property type="evidence" value="ECO:0007669"/>
    <property type="project" value="TreeGrafter"/>
</dbReference>
<dbReference type="AlphaFoldDB" id="A0A5A9GNT7"/>
<name>A0A5A9GNT7_AZOLI</name>
<organism evidence="2 3">
    <name type="scientific">Azospirillum lipoferum</name>
    <dbReference type="NCBI Taxonomy" id="193"/>
    <lineage>
        <taxon>Bacteria</taxon>
        <taxon>Pseudomonadati</taxon>
        <taxon>Pseudomonadota</taxon>
        <taxon>Alphaproteobacteria</taxon>
        <taxon>Rhodospirillales</taxon>
        <taxon>Azospirillaceae</taxon>
        <taxon>Azospirillum</taxon>
    </lineage>
</organism>
<dbReference type="SUPFAM" id="SSF55781">
    <property type="entry name" value="GAF domain-like"/>
    <property type="match status" value="1"/>
</dbReference>
<dbReference type="InterPro" id="IPR029016">
    <property type="entry name" value="GAF-like_dom_sf"/>
</dbReference>
<dbReference type="Gene3D" id="3.30.450.40">
    <property type="match status" value="1"/>
</dbReference>
<dbReference type="RefSeq" id="WP_149231447.1">
    <property type="nucleotide sequence ID" value="NZ_JBHSJA010000068.1"/>
</dbReference>
<dbReference type="Pfam" id="PF01614">
    <property type="entry name" value="IclR_C"/>
    <property type="match status" value="1"/>
</dbReference>
<dbReference type="GO" id="GO:0045892">
    <property type="term" value="P:negative regulation of DNA-templated transcription"/>
    <property type="evidence" value="ECO:0007669"/>
    <property type="project" value="TreeGrafter"/>
</dbReference>
<dbReference type="OrthoDB" id="9807558at2"/>
<dbReference type="PANTHER" id="PTHR30136:SF23">
    <property type="entry name" value="DNA-BINDING TRANSCRIPTIONAL ACTIVATOR MHPR"/>
    <property type="match status" value="1"/>
</dbReference>
<dbReference type="InterPro" id="IPR014757">
    <property type="entry name" value="Tscrpt_reg_IclR_C"/>
</dbReference>
<accession>A0A5A9GNT7</accession>
<evidence type="ECO:0000313" key="2">
    <source>
        <dbReference type="EMBL" id="KAA0596050.1"/>
    </source>
</evidence>
<dbReference type="GO" id="GO:0003700">
    <property type="term" value="F:DNA-binding transcription factor activity"/>
    <property type="evidence" value="ECO:0007669"/>
    <property type="project" value="TreeGrafter"/>
</dbReference>
<gene>
    <name evidence="2" type="ORF">FZ942_12730</name>
</gene>
<evidence type="ECO:0000313" key="3">
    <source>
        <dbReference type="Proteomes" id="UP000324927"/>
    </source>
</evidence>
<proteinExistence type="predicted"/>
<dbReference type="InterPro" id="IPR050707">
    <property type="entry name" value="HTH_MetabolicPath_Reg"/>
</dbReference>
<dbReference type="Proteomes" id="UP000324927">
    <property type="component" value="Unassembled WGS sequence"/>
</dbReference>
<comment type="caution">
    <text evidence="2">The sequence shown here is derived from an EMBL/GenBank/DDBJ whole genome shotgun (WGS) entry which is preliminary data.</text>
</comment>
<evidence type="ECO:0000259" key="1">
    <source>
        <dbReference type="PROSITE" id="PS51078"/>
    </source>
</evidence>
<dbReference type="EMBL" id="VTTN01000004">
    <property type="protein sequence ID" value="KAA0596050.1"/>
    <property type="molecule type" value="Genomic_DNA"/>
</dbReference>
<dbReference type="PROSITE" id="PS51078">
    <property type="entry name" value="ICLR_ED"/>
    <property type="match status" value="1"/>
</dbReference>
<keyword evidence="3" id="KW-1185">Reference proteome</keyword>
<sequence>MPHIVDLSLRLVWPIDLLVFDNDSMLIVESTQRTSPFSIDRNMVGQRWPILMTSSGRAYLAHVAAHERSSIVERLRNRDTAEGELARDSRGPRLMVKQVRQAGCATREGGLFPHTKSISVPVVAKGQVTGCLTIVWIASALTLEEGAMRFATELKSAAALIVADLERDGEPGDRSAPTGEMCVAPHCIADAAKRKR</sequence>
<feature type="domain" description="IclR-ED" evidence="1">
    <location>
        <begin position="1"/>
        <end position="167"/>
    </location>
</feature>